<reference evidence="1" key="1">
    <citation type="journal article" date="2001" name="Int. J. Syst. Evol. Microbiol.">
        <title>Methanofollis aquaemaris sp. nov., a methanogen isolated from an aquaculture fish pond.</title>
        <authorList>
            <person name="Lai M.C."/>
            <person name="Chen S.C."/>
        </authorList>
    </citation>
    <scope>NUCLEOTIDE SEQUENCE</scope>
    <source>
        <strain evidence="1">N2F9704</strain>
    </source>
</reference>
<proteinExistence type="predicted"/>
<dbReference type="KEGG" id="maqe:RJ40_00485"/>
<organism evidence="1 2">
    <name type="scientific">Methanofollis aquaemaris</name>
    <dbReference type="NCBI Taxonomy" id="126734"/>
    <lineage>
        <taxon>Archaea</taxon>
        <taxon>Methanobacteriati</taxon>
        <taxon>Methanobacteriota</taxon>
        <taxon>Stenosarchaea group</taxon>
        <taxon>Methanomicrobia</taxon>
        <taxon>Methanomicrobiales</taxon>
        <taxon>Methanomicrobiaceae</taxon>
        <taxon>Methanofollis</taxon>
    </lineage>
</organism>
<evidence type="ECO:0000313" key="2">
    <source>
        <dbReference type="Proteomes" id="UP001042704"/>
    </source>
</evidence>
<protein>
    <submittedName>
        <fullName evidence="1">Uncharacterized protein</fullName>
    </submittedName>
</protein>
<evidence type="ECO:0000313" key="1">
    <source>
        <dbReference type="EMBL" id="QSZ66084.1"/>
    </source>
</evidence>
<dbReference type="AlphaFoldDB" id="A0A8A3S397"/>
<keyword evidence="2" id="KW-1185">Reference proteome</keyword>
<dbReference type="GeneID" id="76422785"/>
<gene>
    <name evidence="1" type="ORF">RJ40_00485</name>
</gene>
<name>A0A8A3S397_9EURY</name>
<dbReference type="RefSeq" id="WP_265581383.1">
    <property type="nucleotide sequence ID" value="NZ_CP036172.1"/>
</dbReference>
<accession>A0A8A3S397</accession>
<dbReference type="EMBL" id="CP036172">
    <property type="protein sequence ID" value="QSZ66084.1"/>
    <property type="molecule type" value="Genomic_DNA"/>
</dbReference>
<dbReference type="Proteomes" id="UP001042704">
    <property type="component" value="Chromosome"/>
</dbReference>
<reference evidence="1" key="2">
    <citation type="submission" date="2019-02" db="EMBL/GenBank/DDBJ databases">
        <authorList>
            <person name="Chen S.-C."/>
            <person name="Chien H.-H."/>
            <person name="Lai M.-C."/>
        </authorList>
    </citation>
    <scope>NUCLEOTIDE SEQUENCE</scope>
    <source>
        <strain evidence="1">N2F9704</strain>
    </source>
</reference>
<sequence>MKQIAIGLAVLLLIIGGTTLLPVEHPQSDEDVHRGIEVVGPYGVQEISEVTCDIALPEYPEKVMVYRTVDTIVSKDDAQKIAEKFGMSGPVEESRSGIWYVIKDDPYTFEIEKETGYMTYTWEGRWKGYNTRDRPQYLPTDEEARKIAETFLTSHDLMPEGAIYSSVSHGQRIFSNHKGEAPIVTYKDSKVLFTGTLSNLSVAGNGIYVTVGGDGDILKVAKRWREAEPYREFKIISPENAIKELKQTGVVTTVSSPREATIDTIKLCYYASPPGDEQPYLKPTYSIRGSVEGEKGTGTFFQYVPAVPELGKGLY</sequence>